<dbReference type="SUPFAM" id="SSF52833">
    <property type="entry name" value="Thioredoxin-like"/>
    <property type="match status" value="1"/>
</dbReference>
<feature type="domain" description="Alkyl hydroperoxide reductase subunit C/ Thiol specific antioxidant" evidence="2">
    <location>
        <begin position="27"/>
        <end position="137"/>
    </location>
</feature>
<keyword evidence="1" id="KW-0676">Redox-active center</keyword>
<dbReference type="Pfam" id="PF00578">
    <property type="entry name" value="AhpC-TSA"/>
    <property type="match status" value="1"/>
</dbReference>
<keyword evidence="4" id="KW-1185">Reference proteome</keyword>
<dbReference type="CDD" id="cd02966">
    <property type="entry name" value="TlpA_like_family"/>
    <property type="match status" value="1"/>
</dbReference>
<evidence type="ECO:0000256" key="1">
    <source>
        <dbReference type="ARBA" id="ARBA00023284"/>
    </source>
</evidence>
<sequence length="160" mass="17827">MRFRKGLMVLVLCVFLGVSSGYTSSLNFEYYTYKGAKHSLTNHRGKYVLLNLFASYCASCMIELNALNKISKVCPASKVQVVSLMVDKESGYLLPKLVNSKQLTYEVGLAPNNLNKIFPDFSKVPTTYLLNPEGKVIEKMIGFKSAGAFLNILNKYVSCN</sequence>
<dbReference type="InterPro" id="IPR017937">
    <property type="entry name" value="Thioredoxin_CS"/>
</dbReference>
<dbReference type="GO" id="GO:0016209">
    <property type="term" value="F:antioxidant activity"/>
    <property type="evidence" value="ECO:0007669"/>
    <property type="project" value="InterPro"/>
</dbReference>
<dbReference type="HOGENOM" id="CLU_042529_11_0_0"/>
<dbReference type="InterPro" id="IPR036249">
    <property type="entry name" value="Thioredoxin-like_sf"/>
</dbReference>
<dbReference type="GO" id="GO:0016491">
    <property type="term" value="F:oxidoreductase activity"/>
    <property type="evidence" value="ECO:0007669"/>
    <property type="project" value="InterPro"/>
</dbReference>
<dbReference type="PaxDb" id="289377-HL41_04525"/>
<name>A0A075WZK5_9BACT</name>
<dbReference type="eggNOG" id="COG0526">
    <property type="taxonomic scope" value="Bacteria"/>
</dbReference>
<organism evidence="3 4">
    <name type="scientific">Thermodesulfobacterium commune DSM 2178</name>
    <dbReference type="NCBI Taxonomy" id="289377"/>
    <lineage>
        <taxon>Bacteria</taxon>
        <taxon>Pseudomonadati</taxon>
        <taxon>Thermodesulfobacteriota</taxon>
        <taxon>Thermodesulfobacteria</taxon>
        <taxon>Thermodesulfobacteriales</taxon>
        <taxon>Thermodesulfobacteriaceae</taxon>
        <taxon>Thermodesulfobacterium</taxon>
    </lineage>
</organism>
<dbReference type="KEGG" id="tcm:HL41_04525"/>
<dbReference type="PANTHER" id="PTHR42852">
    <property type="entry name" value="THIOL:DISULFIDE INTERCHANGE PROTEIN DSBE"/>
    <property type="match status" value="1"/>
</dbReference>
<dbReference type="InterPro" id="IPR000866">
    <property type="entry name" value="AhpC/TSA"/>
</dbReference>
<evidence type="ECO:0000313" key="3">
    <source>
        <dbReference type="EMBL" id="AIH04087.1"/>
    </source>
</evidence>
<dbReference type="Gene3D" id="3.40.30.10">
    <property type="entry name" value="Glutaredoxin"/>
    <property type="match status" value="1"/>
</dbReference>
<protein>
    <recommendedName>
        <fullName evidence="2">Alkyl hydroperoxide reductase subunit C/ Thiol specific antioxidant domain-containing protein</fullName>
    </recommendedName>
</protein>
<dbReference type="RefSeq" id="WP_038061682.1">
    <property type="nucleotide sequence ID" value="NZ_CP008796.1"/>
</dbReference>
<dbReference type="PROSITE" id="PS00194">
    <property type="entry name" value="THIOREDOXIN_1"/>
    <property type="match status" value="1"/>
</dbReference>
<gene>
    <name evidence="3" type="ORF">HL41_04525</name>
</gene>
<dbReference type="Proteomes" id="UP000028481">
    <property type="component" value="Chromosome"/>
</dbReference>
<evidence type="ECO:0000259" key="2">
    <source>
        <dbReference type="Pfam" id="PF00578"/>
    </source>
</evidence>
<dbReference type="AlphaFoldDB" id="A0A075WZK5"/>
<dbReference type="STRING" id="289377.HL41_04525"/>
<proteinExistence type="predicted"/>
<dbReference type="OrthoDB" id="25753at2"/>
<reference evidence="3 4" key="1">
    <citation type="journal article" date="2015" name="Genome Announc.">
        <title>Genome Sequence of a Sulfate-Reducing Thermophilic Bacterium, Thermodesulfobacterium commune DSM 2178T (Phylum Thermodesulfobacteria).</title>
        <authorList>
            <person name="Bhatnagar S."/>
            <person name="Badger J.H."/>
            <person name="Madupu R."/>
            <person name="Khouri H.M."/>
            <person name="O'Connor E.M."/>
            <person name="Robb F.T."/>
            <person name="Ward N.L."/>
            <person name="Eisen J.A."/>
        </authorList>
    </citation>
    <scope>NUCLEOTIDE SEQUENCE [LARGE SCALE GENOMIC DNA]</scope>
    <source>
        <strain evidence="3 4">DSM 2178</strain>
    </source>
</reference>
<dbReference type="InterPro" id="IPR050553">
    <property type="entry name" value="Thioredoxin_ResA/DsbE_sf"/>
</dbReference>
<dbReference type="EMBL" id="CP008796">
    <property type="protein sequence ID" value="AIH04087.1"/>
    <property type="molecule type" value="Genomic_DNA"/>
</dbReference>
<accession>A0A075WZK5</accession>
<evidence type="ECO:0000313" key="4">
    <source>
        <dbReference type="Proteomes" id="UP000028481"/>
    </source>
</evidence>